<gene>
    <name evidence="2" type="ORF">ERS852498_00056</name>
</gene>
<reference evidence="2 3" key="1">
    <citation type="submission" date="2015-09" db="EMBL/GenBank/DDBJ databases">
        <authorList>
            <consortium name="Pathogen Informatics"/>
        </authorList>
    </citation>
    <scope>NUCLEOTIDE SEQUENCE [LARGE SCALE GENOMIC DNA]</scope>
    <source>
        <strain evidence="2 3">2789STDY5834885</strain>
    </source>
</reference>
<dbReference type="Pfam" id="PF12639">
    <property type="entry name" value="Colicin-DNase"/>
    <property type="match status" value="1"/>
</dbReference>
<organism evidence="2 3">
    <name type="scientific">Fusicatenibacter saccharivorans</name>
    <dbReference type="NCBI Taxonomy" id="1150298"/>
    <lineage>
        <taxon>Bacteria</taxon>
        <taxon>Bacillati</taxon>
        <taxon>Bacillota</taxon>
        <taxon>Clostridia</taxon>
        <taxon>Lachnospirales</taxon>
        <taxon>Lachnospiraceae</taxon>
        <taxon>Fusicatenibacter</taxon>
    </lineage>
</organism>
<feature type="compositionally biased region" description="Basic and acidic residues" evidence="1">
    <location>
        <begin position="17"/>
        <end position="27"/>
    </location>
</feature>
<dbReference type="EMBL" id="CZAL01000001">
    <property type="protein sequence ID" value="CUO62026.1"/>
    <property type="molecule type" value="Genomic_DNA"/>
</dbReference>
<sequence>MKKIYEKRLGCVPADGETGKFEGERGNSKFIPSDETERGAVCKEKLAEYGKDGIEYKNLEPDFSEVSEGTVKIDNMTEHRDDYYDENGELQPGNFSQADAKLAEKWNEQQKDGRTDWTDEDVYEWRHDPAHQCSWHERCDTKTMDLVPYDIHSYCKHLGGVSECKARDSVNDGGGFDE</sequence>
<protein>
    <submittedName>
        <fullName evidence="2">Uncharacterized protein</fullName>
    </submittedName>
</protein>
<accession>A0A174GLV3</accession>
<evidence type="ECO:0000313" key="2">
    <source>
        <dbReference type="EMBL" id="CUO62026.1"/>
    </source>
</evidence>
<evidence type="ECO:0000313" key="3">
    <source>
        <dbReference type="Proteomes" id="UP000095709"/>
    </source>
</evidence>
<name>A0A174GLV3_9FIRM</name>
<proteinExistence type="predicted"/>
<dbReference type="RefSeq" id="WP_055264794.1">
    <property type="nucleotide sequence ID" value="NZ_CZAL01000001.1"/>
</dbReference>
<dbReference type="AlphaFoldDB" id="A0A174GLV3"/>
<evidence type="ECO:0000256" key="1">
    <source>
        <dbReference type="SAM" id="MobiDB-lite"/>
    </source>
</evidence>
<dbReference type="Proteomes" id="UP000095709">
    <property type="component" value="Unassembled WGS sequence"/>
</dbReference>
<feature type="region of interest" description="Disordered" evidence="1">
    <location>
        <begin position="16"/>
        <end position="35"/>
    </location>
</feature>